<dbReference type="Proteomes" id="UP000319263">
    <property type="component" value="Chromosome"/>
</dbReference>
<dbReference type="AlphaFoldDB" id="A0A516Q173"/>
<keyword evidence="3" id="KW-1185">Reference proteome</keyword>
<evidence type="ECO:0000256" key="1">
    <source>
        <dbReference type="SAM" id="MobiDB-lite"/>
    </source>
</evidence>
<dbReference type="InterPro" id="IPR028037">
    <property type="entry name" value="Antitoxin_Rv0909/MT0933"/>
</dbReference>
<dbReference type="Pfam" id="PF14013">
    <property type="entry name" value="MT0933_antitox"/>
    <property type="match status" value="1"/>
</dbReference>
<evidence type="ECO:0000313" key="3">
    <source>
        <dbReference type="Proteomes" id="UP000319263"/>
    </source>
</evidence>
<sequence>MGIFDKAKDLLSDNKDKVADGIDKAADMADQKTGGEYSEKIDQGAEAAKEKADDLLDQDGQ</sequence>
<dbReference type="RefSeq" id="WP_143987127.1">
    <property type="nucleotide sequence ID" value="NZ_CP041692.1"/>
</dbReference>
<gene>
    <name evidence="2" type="ORF">FOE78_15640</name>
</gene>
<evidence type="ECO:0000313" key="2">
    <source>
        <dbReference type="EMBL" id="QDP97166.1"/>
    </source>
</evidence>
<accession>A0A516Q173</accession>
<dbReference type="OrthoDB" id="5125103at2"/>
<organism evidence="2 3">
    <name type="scientific">Microlunatus elymi</name>
    <dbReference type="NCBI Taxonomy" id="2596828"/>
    <lineage>
        <taxon>Bacteria</taxon>
        <taxon>Bacillati</taxon>
        <taxon>Actinomycetota</taxon>
        <taxon>Actinomycetes</taxon>
        <taxon>Propionibacteriales</taxon>
        <taxon>Propionibacteriaceae</taxon>
        <taxon>Microlunatus</taxon>
    </lineage>
</organism>
<name>A0A516Q173_9ACTN</name>
<dbReference type="KEGG" id="mik:FOE78_15640"/>
<proteinExistence type="predicted"/>
<dbReference type="EMBL" id="CP041692">
    <property type="protein sequence ID" value="QDP97166.1"/>
    <property type="molecule type" value="Genomic_DNA"/>
</dbReference>
<feature type="compositionally biased region" description="Basic and acidic residues" evidence="1">
    <location>
        <begin position="15"/>
        <end position="30"/>
    </location>
</feature>
<reference evidence="2 3" key="1">
    <citation type="submission" date="2019-07" db="EMBL/GenBank/DDBJ databases">
        <title>Microlunatus dokdonensis sp. nov. isolated from the rhizospheric soil of the wild plant Elymus tsukushiensis.</title>
        <authorList>
            <person name="Ghim S.-Y."/>
            <person name="Hwang Y.-J."/>
            <person name="Son J.-S."/>
            <person name="Shin J.-H."/>
        </authorList>
    </citation>
    <scope>NUCLEOTIDE SEQUENCE [LARGE SCALE GENOMIC DNA]</scope>
    <source>
        <strain evidence="2 3">KUDC0627</strain>
    </source>
</reference>
<protein>
    <submittedName>
        <fullName evidence="2">Antitoxin</fullName>
    </submittedName>
</protein>
<feature type="region of interest" description="Disordered" evidence="1">
    <location>
        <begin position="15"/>
        <end position="38"/>
    </location>
</feature>